<dbReference type="PANTHER" id="PTHR43800">
    <property type="entry name" value="PEPTIDYL-LYSINE N-ACETYLTRANSFERASE YJAB"/>
    <property type="match status" value="1"/>
</dbReference>
<dbReference type="InterPro" id="IPR000182">
    <property type="entry name" value="GNAT_dom"/>
</dbReference>
<dbReference type="Pfam" id="PF00583">
    <property type="entry name" value="Acetyltransf_1"/>
    <property type="match status" value="1"/>
</dbReference>
<gene>
    <name evidence="4" type="ORF">SAMN05444486_102739</name>
</gene>
<dbReference type="RefSeq" id="WP_089890964.1">
    <property type="nucleotide sequence ID" value="NZ_CALJFH010000015.1"/>
</dbReference>
<evidence type="ECO:0000259" key="3">
    <source>
        <dbReference type="PROSITE" id="PS51186"/>
    </source>
</evidence>
<dbReference type="GO" id="GO:0016747">
    <property type="term" value="F:acyltransferase activity, transferring groups other than amino-acyl groups"/>
    <property type="evidence" value="ECO:0007669"/>
    <property type="project" value="InterPro"/>
</dbReference>
<proteinExistence type="predicted"/>
<dbReference type="PANTHER" id="PTHR43800:SF1">
    <property type="entry name" value="PEPTIDYL-LYSINE N-ACETYLTRANSFERASE YJAB"/>
    <property type="match status" value="1"/>
</dbReference>
<organism evidence="4 5">
    <name type="scientific">Lentibacter algarum</name>
    <dbReference type="NCBI Taxonomy" id="576131"/>
    <lineage>
        <taxon>Bacteria</taxon>
        <taxon>Pseudomonadati</taxon>
        <taxon>Pseudomonadota</taxon>
        <taxon>Alphaproteobacteria</taxon>
        <taxon>Rhodobacterales</taxon>
        <taxon>Roseobacteraceae</taxon>
        <taxon>Lentibacter</taxon>
    </lineage>
</organism>
<evidence type="ECO:0000256" key="1">
    <source>
        <dbReference type="ARBA" id="ARBA00022679"/>
    </source>
</evidence>
<dbReference type="EMBL" id="FNPR01000002">
    <property type="protein sequence ID" value="SDY55426.1"/>
    <property type="molecule type" value="Genomic_DNA"/>
</dbReference>
<sequence length="195" mass="21598">MLESGYHDVPEGFTASVVTYLEMHSRPELRACQAEGLRLTRIITPDAARYRALFAKVGGDYLWSSRLEMTDEALLAVLTDPKVHLYVAKSGTKDAGLLELDFRGDAGCELAFFGLTPDQVGGQAGRWLMNEALTRAWDEDISRLFVHTCTLDHPKALAFYIRSGFTPYKRSVEVSPDARATGHLPKSAAPQIPRL</sequence>
<name>A0A1H3KTT3_9RHOB</name>
<protein>
    <recommendedName>
        <fullName evidence="3">N-acetyltransferase domain-containing protein</fullName>
    </recommendedName>
</protein>
<keyword evidence="5" id="KW-1185">Reference proteome</keyword>
<evidence type="ECO:0000313" key="5">
    <source>
        <dbReference type="Proteomes" id="UP000199026"/>
    </source>
</evidence>
<evidence type="ECO:0000256" key="2">
    <source>
        <dbReference type="ARBA" id="ARBA00023315"/>
    </source>
</evidence>
<reference evidence="4 5" key="1">
    <citation type="submission" date="2016-10" db="EMBL/GenBank/DDBJ databases">
        <authorList>
            <person name="de Groot N.N."/>
        </authorList>
    </citation>
    <scope>NUCLEOTIDE SEQUENCE [LARGE SCALE GENOMIC DNA]</scope>
    <source>
        <strain evidence="4 5">DSM 24677</strain>
    </source>
</reference>
<dbReference type="GeneID" id="78124799"/>
<keyword evidence="2" id="KW-0012">Acyltransferase</keyword>
<dbReference type="SUPFAM" id="SSF55729">
    <property type="entry name" value="Acyl-CoA N-acyltransferases (Nat)"/>
    <property type="match status" value="1"/>
</dbReference>
<dbReference type="PROSITE" id="PS51186">
    <property type="entry name" value="GNAT"/>
    <property type="match status" value="1"/>
</dbReference>
<keyword evidence="1" id="KW-0808">Transferase</keyword>
<accession>A0A1H3KTT3</accession>
<dbReference type="AlphaFoldDB" id="A0A1H3KTT3"/>
<feature type="domain" description="N-acetyltransferase" evidence="3">
    <location>
        <begin position="37"/>
        <end position="191"/>
    </location>
</feature>
<evidence type="ECO:0000313" key="4">
    <source>
        <dbReference type="EMBL" id="SDY55426.1"/>
    </source>
</evidence>
<dbReference type="Gene3D" id="3.40.630.30">
    <property type="match status" value="1"/>
</dbReference>
<dbReference type="Proteomes" id="UP000199026">
    <property type="component" value="Unassembled WGS sequence"/>
</dbReference>
<dbReference type="STRING" id="576131.SAMN05444486_102739"/>
<dbReference type="InterPro" id="IPR016181">
    <property type="entry name" value="Acyl_CoA_acyltransferase"/>
</dbReference>